<dbReference type="EMBL" id="CP024923">
    <property type="protein sequence ID" value="ATY31984.1"/>
    <property type="molecule type" value="Genomic_DNA"/>
</dbReference>
<dbReference type="AlphaFoldDB" id="A0A2K8MG87"/>
<sequence length="420" mass="46894">MTRTKIRGSKGSRGEVYIADMEPQQILFHELTHHFMHQYFPAAYPVWYSEGFAEYMGSIEIDASDTVVVGNRLESRYPALWYNQWIHMRQLLAAKSYSDVKSNLGLLYSEGWLLVHYLSNAGVRRGQLQKYLASVNKGVAFEKAAQGAFGDLDKLNEELRTYSVKFKLNALALPFKKLDSGSITTRKVRPAEEAMLSFDMRLYAGVPAREAAAFADKVVDAARDHPSDAYALRLAFEAQRLAGRDEQAAEFAARWLQAAPDDGLAIAAKADMLTDRLAASGNKEPAAWTAARTLYGEAAKKTPDDPRILQGFYNSFVKAGRLPPEPAQNALYRAFELMPQHDDLRMQLAADFEARGMIDEAIAIIRPAAFLAIDPTELSEARQKQRAADKVKYRIAGVTDGETAREMFNRLEARKAKAAQ</sequence>
<dbReference type="Proteomes" id="UP000229081">
    <property type="component" value="Chromosome"/>
</dbReference>
<dbReference type="InterPro" id="IPR011990">
    <property type="entry name" value="TPR-like_helical_dom_sf"/>
</dbReference>
<gene>
    <name evidence="1" type="ORF">CVN68_08355</name>
</gene>
<dbReference type="RefSeq" id="WP_100281793.1">
    <property type="nucleotide sequence ID" value="NZ_CP024923.1"/>
</dbReference>
<evidence type="ECO:0000313" key="1">
    <source>
        <dbReference type="EMBL" id="ATY31984.1"/>
    </source>
</evidence>
<accession>A0A2K8MG87</accession>
<organism evidence="1 2">
    <name type="scientific">Sphingomonas psychrotolerans</name>
    <dbReference type="NCBI Taxonomy" id="1327635"/>
    <lineage>
        <taxon>Bacteria</taxon>
        <taxon>Pseudomonadati</taxon>
        <taxon>Pseudomonadota</taxon>
        <taxon>Alphaproteobacteria</taxon>
        <taxon>Sphingomonadales</taxon>
        <taxon>Sphingomonadaceae</taxon>
        <taxon>Sphingomonas</taxon>
    </lineage>
</organism>
<reference evidence="1 2" key="1">
    <citation type="submission" date="2017-11" db="EMBL/GenBank/DDBJ databases">
        <title>Complete genome sequence of Sphingomonas sp. Strain Cra20, a psychrotolerant potential plant growth promoting rhizobacteria.</title>
        <authorList>
            <person name="Luo Y."/>
        </authorList>
    </citation>
    <scope>NUCLEOTIDE SEQUENCE [LARGE SCALE GENOMIC DNA]</scope>
    <source>
        <strain evidence="1 2">Cra20</strain>
    </source>
</reference>
<evidence type="ECO:0000313" key="2">
    <source>
        <dbReference type="Proteomes" id="UP000229081"/>
    </source>
</evidence>
<evidence type="ECO:0008006" key="3">
    <source>
        <dbReference type="Google" id="ProtNLM"/>
    </source>
</evidence>
<proteinExistence type="predicted"/>
<dbReference type="OrthoDB" id="5523615at2"/>
<dbReference type="Gene3D" id="1.25.40.10">
    <property type="entry name" value="Tetratricopeptide repeat domain"/>
    <property type="match status" value="1"/>
</dbReference>
<name>A0A2K8MG87_9SPHN</name>
<dbReference type="KEGG" id="sphc:CVN68_08355"/>
<protein>
    <recommendedName>
        <fullName evidence="3">DUF1570 domain-containing protein</fullName>
    </recommendedName>
</protein>
<dbReference type="SUPFAM" id="SSF48452">
    <property type="entry name" value="TPR-like"/>
    <property type="match status" value="1"/>
</dbReference>
<keyword evidence="2" id="KW-1185">Reference proteome</keyword>